<proteinExistence type="predicted"/>
<gene>
    <name evidence="2" type="ORF">IW261DRAFT_1507056</name>
</gene>
<evidence type="ECO:0000313" key="3">
    <source>
        <dbReference type="Proteomes" id="UP001175227"/>
    </source>
</evidence>
<name>A0AA39NVU6_9AGAR</name>
<dbReference type="EMBL" id="JAUEPR010000038">
    <property type="protein sequence ID" value="KAK0472807.1"/>
    <property type="molecule type" value="Genomic_DNA"/>
</dbReference>
<organism evidence="2 3">
    <name type="scientific">Armillaria novae-zelandiae</name>
    <dbReference type="NCBI Taxonomy" id="153914"/>
    <lineage>
        <taxon>Eukaryota</taxon>
        <taxon>Fungi</taxon>
        <taxon>Dikarya</taxon>
        <taxon>Basidiomycota</taxon>
        <taxon>Agaricomycotina</taxon>
        <taxon>Agaricomycetes</taxon>
        <taxon>Agaricomycetidae</taxon>
        <taxon>Agaricales</taxon>
        <taxon>Marasmiineae</taxon>
        <taxon>Physalacriaceae</taxon>
        <taxon>Armillaria</taxon>
    </lineage>
</organism>
<feature type="region of interest" description="Disordered" evidence="1">
    <location>
        <begin position="371"/>
        <end position="414"/>
    </location>
</feature>
<dbReference type="AlphaFoldDB" id="A0AA39NVU6"/>
<dbReference type="Proteomes" id="UP001175227">
    <property type="component" value="Unassembled WGS sequence"/>
</dbReference>
<comment type="caution">
    <text evidence="2">The sequence shown here is derived from an EMBL/GenBank/DDBJ whole genome shotgun (WGS) entry which is preliminary data.</text>
</comment>
<evidence type="ECO:0000313" key="2">
    <source>
        <dbReference type="EMBL" id="KAK0472807.1"/>
    </source>
</evidence>
<feature type="compositionally biased region" description="Basic and acidic residues" evidence="1">
    <location>
        <begin position="371"/>
        <end position="390"/>
    </location>
</feature>
<reference evidence="2" key="1">
    <citation type="submission" date="2023-06" db="EMBL/GenBank/DDBJ databases">
        <authorList>
            <consortium name="Lawrence Berkeley National Laboratory"/>
            <person name="Ahrendt S."/>
            <person name="Sahu N."/>
            <person name="Indic B."/>
            <person name="Wong-Bajracharya J."/>
            <person name="Merenyi Z."/>
            <person name="Ke H.-M."/>
            <person name="Monk M."/>
            <person name="Kocsube S."/>
            <person name="Drula E."/>
            <person name="Lipzen A."/>
            <person name="Balint B."/>
            <person name="Henrissat B."/>
            <person name="Andreopoulos B."/>
            <person name="Martin F.M."/>
            <person name="Harder C.B."/>
            <person name="Rigling D."/>
            <person name="Ford K.L."/>
            <person name="Foster G.D."/>
            <person name="Pangilinan J."/>
            <person name="Papanicolaou A."/>
            <person name="Barry K."/>
            <person name="LaButti K."/>
            <person name="Viragh M."/>
            <person name="Koriabine M."/>
            <person name="Yan M."/>
            <person name="Riley R."/>
            <person name="Champramary S."/>
            <person name="Plett K.L."/>
            <person name="Tsai I.J."/>
            <person name="Slot J."/>
            <person name="Sipos G."/>
            <person name="Plett J."/>
            <person name="Nagy L.G."/>
            <person name="Grigoriev I.V."/>
        </authorList>
    </citation>
    <scope>NUCLEOTIDE SEQUENCE</scope>
    <source>
        <strain evidence="2">ICMP 16352</strain>
    </source>
</reference>
<evidence type="ECO:0000256" key="1">
    <source>
        <dbReference type="SAM" id="MobiDB-lite"/>
    </source>
</evidence>
<keyword evidence="3" id="KW-1185">Reference proteome</keyword>
<feature type="region of interest" description="Disordered" evidence="1">
    <location>
        <begin position="1"/>
        <end position="43"/>
    </location>
</feature>
<protein>
    <submittedName>
        <fullName evidence="2">Uncharacterized protein</fullName>
    </submittedName>
</protein>
<accession>A0AA39NVU6</accession>
<sequence>MKQAPPPPEDDANRELRRKTRLDHSHPMPYEFPDPRATANLPTAVDKFPYDKLTRSGDEPATLPAGSAAPFTDATFPRVFIPWNHITAGFPEEIREAIVASPEKFIAAVPFGAGPRFYSENRRADLLLKTFLEGLDFPDKGKLTVFFPLEAKEDKKGRMRDEDHSKRSAFDKPWPLIITGFSESFGKFLLWYQCFATASHSVWNLVPLNPKSLSWTITAFQGNVVSNDSELIAEALACIKAATWHDGSIQNLVKRITQTQGRSGDPAELTVMMTHSWQLSYVETKNFDDDKGPVFLLTGEPITDNLDLHRAIAAHIRRLRIRVNYQQLINVDKIIGCDWCKNQDHPSHACPFPEVDSTWYGPSTDELRLRMMRKDSPKDAIKKRKEDSTKHNSRSKRGKKNDGDWNVVRRGKKP</sequence>